<comment type="caution">
    <text evidence="2">The sequence shown here is derived from an EMBL/GenBank/DDBJ whole genome shotgun (WGS) entry which is preliminary data.</text>
</comment>
<reference evidence="2 3" key="1">
    <citation type="submission" date="2018-05" db="EMBL/GenBank/DDBJ databases">
        <title>Reference genomes for bee gut microbiota database.</title>
        <authorList>
            <person name="Ellegaard K.M."/>
        </authorList>
    </citation>
    <scope>NUCLEOTIDE SEQUENCE [LARGE SCALE GENOMIC DNA]</scope>
    <source>
        <strain evidence="2 3">ESL0177</strain>
    </source>
</reference>
<gene>
    <name evidence="2" type="ORF">DKK79_06020</name>
</gene>
<sequence length="84" mass="9764">MMPEMQDIKSQTKSKSSSSRLRLLSKGVHKFKYKTDMIIPHNVVSNTLATKFNPDKLNIIWIMDIIYIKIGEGWLSLHVIIDLY</sequence>
<accession>A0A2V4DZE6</accession>
<protein>
    <submittedName>
        <fullName evidence="2">Uncharacterized protein</fullName>
    </submittedName>
</protein>
<proteinExistence type="predicted"/>
<evidence type="ECO:0000313" key="2">
    <source>
        <dbReference type="EMBL" id="PXZ06215.1"/>
    </source>
</evidence>
<organism evidence="2 3">
    <name type="scientific">Gilliamella apicola</name>
    <dbReference type="NCBI Taxonomy" id="1196095"/>
    <lineage>
        <taxon>Bacteria</taxon>
        <taxon>Pseudomonadati</taxon>
        <taxon>Pseudomonadota</taxon>
        <taxon>Gammaproteobacteria</taxon>
        <taxon>Orbales</taxon>
        <taxon>Orbaceae</taxon>
        <taxon>Gilliamella</taxon>
    </lineage>
</organism>
<dbReference type="EMBL" id="QGLP01000004">
    <property type="protein sequence ID" value="PXZ06215.1"/>
    <property type="molecule type" value="Genomic_DNA"/>
</dbReference>
<dbReference type="AlphaFoldDB" id="A0A2V4DZE6"/>
<dbReference type="Proteomes" id="UP000247483">
    <property type="component" value="Unassembled WGS sequence"/>
</dbReference>
<evidence type="ECO:0000313" key="3">
    <source>
        <dbReference type="Proteomes" id="UP000247483"/>
    </source>
</evidence>
<feature type="region of interest" description="Disordered" evidence="1">
    <location>
        <begin position="1"/>
        <end position="20"/>
    </location>
</feature>
<name>A0A2V4DZE6_9GAMM</name>
<evidence type="ECO:0000256" key="1">
    <source>
        <dbReference type="SAM" id="MobiDB-lite"/>
    </source>
</evidence>